<accession>A0A8J5VIC4</accession>
<dbReference type="EMBL" id="JAAALK010000290">
    <property type="protein sequence ID" value="KAG8045259.1"/>
    <property type="molecule type" value="Genomic_DNA"/>
</dbReference>
<feature type="region of interest" description="Disordered" evidence="1">
    <location>
        <begin position="1"/>
        <end position="131"/>
    </location>
</feature>
<protein>
    <submittedName>
        <fullName evidence="2">Uncharacterized protein</fullName>
    </submittedName>
</protein>
<sequence>MASPTAATTAMGTKLGHLPRLRDIIDHDYEEDDDFVEEEDGEELEEWDMSKRMTRLSVEGSDGGDADDEDDGYRSGGGEAEEDGEEVRSDVNGEYLVGGGGGGQWQPYGNDHRSPQLAPSSASLPGTPDRWATAQSSWWCSKDYASETEAAQWPCGGSGGGGGDKRRMRHRRERMMREVWLDRAWQMRKHRRQPLPQGQGSGVDAATVAVGAGEQGSGIQ</sequence>
<feature type="compositionally biased region" description="Acidic residues" evidence="1">
    <location>
        <begin position="28"/>
        <end position="47"/>
    </location>
</feature>
<name>A0A8J5VIC4_ZIZPA</name>
<feature type="compositionally biased region" description="Acidic residues" evidence="1">
    <location>
        <begin position="62"/>
        <end position="71"/>
    </location>
</feature>
<evidence type="ECO:0000256" key="1">
    <source>
        <dbReference type="SAM" id="MobiDB-lite"/>
    </source>
</evidence>
<reference evidence="2" key="1">
    <citation type="journal article" date="2021" name="bioRxiv">
        <title>Whole Genome Assembly and Annotation of Northern Wild Rice, Zizania palustris L., Supports a Whole Genome Duplication in the Zizania Genus.</title>
        <authorList>
            <person name="Haas M."/>
            <person name="Kono T."/>
            <person name="Macchietto M."/>
            <person name="Millas R."/>
            <person name="McGilp L."/>
            <person name="Shao M."/>
            <person name="Duquette J."/>
            <person name="Hirsch C.N."/>
            <person name="Kimball J."/>
        </authorList>
    </citation>
    <scope>NUCLEOTIDE SEQUENCE</scope>
    <source>
        <tissue evidence="2">Fresh leaf tissue</tissue>
    </source>
</reference>
<proteinExistence type="predicted"/>
<feature type="compositionally biased region" description="Polar residues" evidence="1">
    <location>
        <begin position="1"/>
        <end position="11"/>
    </location>
</feature>
<evidence type="ECO:0000313" key="3">
    <source>
        <dbReference type="Proteomes" id="UP000729402"/>
    </source>
</evidence>
<evidence type="ECO:0000313" key="2">
    <source>
        <dbReference type="EMBL" id="KAG8045259.1"/>
    </source>
</evidence>
<gene>
    <name evidence="2" type="ORF">GUJ93_ZPchr0008g13042</name>
</gene>
<comment type="caution">
    <text evidence="2">The sequence shown here is derived from an EMBL/GenBank/DDBJ whole genome shotgun (WGS) entry which is preliminary data.</text>
</comment>
<dbReference type="Proteomes" id="UP000729402">
    <property type="component" value="Unassembled WGS sequence"/>
</dbReference>
<feature type="region of interest" description="Disordered" evidence="1">
    <location>
        <begin position="149"/>
        <end position="170"/>
    </location>
</feature>
<dbReference type="AlphaFoldDB" id="A0A8J5VIC4"/>
<keyword evidence="3" id="KW-1185">Reference proteome</keyword>
<feature type="region of interest" description="Disordered" evidence="1">
    <location>
        <begin position="190"/>
        <end position="220"/>
    </location>
</feature>
<organism evidence="2 3">
    <name type="scientific">Zizania palustris</name>
    <name type="common">Northern wild rice</name>
    <dbReference type="NCBI Taxonomy" id="103762"/>
    <lineage>
        <taxon>Eukaryota</taxon>
        <taxon>Viridiplantae</taxon>
        <taxon>Streptophyta</taxon>
        <taxon>Embryophyta</taxon>
        <taxon>Tracheophyta</taxon>
        <taxon>Spermatophyta</taxon>
        <taxon>Magnoliopsida</taxon>
        <taxon>Liliopsida</taxon>
        <taxon>Poales</taxon>
        <taxon>Poaceae</taxon>
        <taxon>BOP clade</taxon>
        <taxon>Oryzoideae</taxon>
        <taxon>Oryzeae</taxon>
        <taxon>Zizaniinae</taxon>
        <taxon>Zizania</taxon>
    </lineage>
</organism>
<feature type="compositionally biased region" description="Low complexity" evidence="1">
    <location>
        <begin position="202"/>
        <end position="212"/>
    </location>
</feature>
<reference evidence="2" key="2">
    <citation type="submission" date="2021-02" db="EMBL/GenBank/DDBJ databases">
        <authorList>
            <person name="Kimball J.A."/>
            <person name="Haas M.W."/>
            <person name="Macchietto M."/>
            <person name="Kono T."/>
            <person name="Duquette J."/>
            <person name="Shao M."/>
        </authorList>
    </citation>
    <scope>NUCLEOTIDE SEQUENCE</scope>
    <source>
        <tissue evidence="2">Fresh leaf tissue</tissue>
    </source>
</reference>
<feature type="compositionally biased region" description="Low complexity" evidence="1">
    <location>
        <begin position="115"/>
        <end position="125"/>
    </location>
</feature>